<evidence type="ECO:0000256" key="2">
    <source>
        <dbReference type="SAM" id="Phobius"/>
    </source>
</evidence>
<feature type="transmembrane region" description="Helical" evidence="2">
    <location>
        <begin position="238"/>
        <end position="258"/>
    </location>
</feature>
<name>A0A6M8AZY6_9ACTO</name>
<feature type="compositionally biased region" description="Gly residues" evidence="1">
    <location>
        <begin position="38"/>
        <end position="51"/>
    </location>
</feature>
<dbReference type="PANTHER" id="PTHR35007">
    <property type="entry name" value="INTEGRAL MEMBRANE PROTEIN-RELATED"/>
    <property type="match status" value="1"/>
</dbReference>
<feature type="transmembrane region" description="Helical" evidence="2">
    <location>
        <begin position="213"/>
        <end position="232"/>
    </location>
</feature>
<proteinExistence type="predicted"/>
<sequence length="436" mass="43613">MSGAAGGSTPLLTALLAATAVAVLLLPARREMRPPPGGSGEGVSGAGGSAGRGSARGTAAGGWANTRAGRGRAGGADIGLTLTEVAALLRAGATPDRAWSRALSRSGVPEDAGLIPADDGVPPALASLTGGPAPSWLPRRDAGRWSWRPPLRGAVAADQAMRAAVPGAVAACRLTRALGSPLAGVLESVAEGVSEAGRARASRQSALSGPRTTARLLAGLPLVALALGALVGAHPEDLLLGGSWGSALGLAGIGLMVVGHRLTRRLERAAIHGPPAPGRWGRGGRWGPARREPVDEALVLDLAAAALEAGASLPGSLGALGQALGEDQLGVVSRALLIGASWGEAWDAPQDAAWRASRGRLEHCLRPGWEDGASPSSLLSRTATSIRAGRRASDEEAAERLAVRLVIPLGLCHLPAFVLLGIVPVVAGAGLDILAG</sequence>
<keyword evidence="2" id="KW-0812">Transmembrane</keyword>
<evidence type="ECO:0000313" key="4">
    <source>
        <dbReference type="Proteomes" id="UP000504752"/>
    </source>
</evidence>
<feature type="transmembrane region" description="Helical" evidence="2">
    <location>
        <begin position="401"/>
        <end position="427"/>
    </location>
</feature>
<dbReference type="Proteomes" id="UP000504752">
    <property type="component" value="Chromosome"/>
</dbReference>
<organism evidence="3 4">
    <name type="scientific">Actinomyces marmotae</name>
    <dbReference type="NCBI Taxonomy" id="2737173"/>
    <lineage>
        <taxon>Bacteria</taxon>
        <taxon>Bacillati</taxon>
        <taxon>Actinomycetota</taxon>
        <taxon>Actinomycetes</taxon>
        <taxon>Actinomycetales</taxon>
        <taxon>Actinomycetaceae</taxon>
        <taxon>Actinomyces</taxon>
    </lineage>
</organism>
<evidence type="ECO:0000256" key="1">
    <source>
        <dbReference type="SAM" id="MobiDB-lite"/>
    </source>
</evidence>
<accession>A0A6M8AZY6</accession>
<evidence type="ECO:0008006" key="5">
    <source>
        <dbReference type="Google" id="ProtNLM"/>
    </source>
</evidence>
<feature type="transmembrane region" description="Helical" evidence="2">
    <location>
        <begin position="6"/>
        <end position="26"/>
    </location>
</feature>
<dbReference type="PANTHER" id="PTHR35007:SF3">
    <property type="entry name" value="POSSIBLE CONSERVED ALANINE RICH MEMBRANE PROTEIN"/>
    <property type="match status" value="1"/>
</dbReference>
<dbReference type="AlphaFoldDB" id="A0A6M8AZY6"/>
<keyword evidence="4" id="KW-1185">Reference proteome</keyword>
<dbReference type="RefSeq" id="WP_159522713.1">
    <property type="nucleotide sequence ID" value="NZ_CP053642.1"/>
</dbReference>
<reference evidence="3 4" key="1">
    <citation type="submission" date="2020-05" db="EMBL/GenBank/DDBJ databases">
        <title>Actinomyces sp. zg-325.</title>
        <authorList>
            <person name="Yang C."/>
        </authorList>
    </citation>
    <scope>NUCLEOTIDE SEQUENCE [LARGE SCALE GENOMIC DNA]</scope>
    <source>
        <strain evidence="4">zg-325</strain>
    </source>
</reference>
<gene>
    <name evidence="3" type="ORF">HPC72_00795</name>
</gene>
<feature type="region of interest" description="Disordered" evidence="1">
    <location>
        <begin position="31"/>
        <end position="70"/>
    </location>
</feature>
<dbReference type="EMBL" id="CP053642">
    <property type="protein sequence ID" value="QKD78992.1"/>
    <property type="molecule type" value="Genomic_DNA"/>
</dbReference>
<dbReference type="KEGG" id="amam:HPC72_00795"/>
<keyword evidence="2" id="KW-1133">Transmembrane helix</keyword>
<protein>
    <recommendedName>
        <fullName evidence="5">Type II secretion protein F</fullName>
    </recommendedName>
</protein>
<evidence type="ECO:0000313" key="3">
    <source>
        <dbReference type="EMBL" id="QKD78992.1"/>
    </source>
</evidence>
<keyword evidence="2" id="KW-0472">Membrane</keyword>
<feature type="compositionally biased region" description="Low complexity" evidence="1">
    <location>
        <begin position="52"/>
        <end position="68"/>
    </location>
</feature>